<reference evidence="2 3" key="1">
    <citation type="submission" date="2020-10" db="EMBL/GenBank/DDBJ databases">
        <title>Complete genome sequence of Corynebacterium massiliense DSM 45435, type strain of Corynebacterium massiliense.</title>
        <authorList>
            <person name="Busche T."/>
            <person name="Kalinowski J."/>
            <person name="Ruckert C."/>
        </authorList>
    </citation>
    <scope>NUCLEOTIDE SEQUENCE [LARGE SCALE GENOMIC DNA]</scope>
    <source>
        <strain evidence="2 3">DSM 45435</strain>
    </source>
</reference>
<feature type="transmembrane region" description="Helical" evidence="1">
    <location>
        <begin position="12"/>
        <end position="36"/>
    </location>
</feature>
<gene>
    <name evidence="2" type="ORF">CMASS_05515</name>
</gene>
<keyword evidence="1" id="KW-0812">Transmembrane</keyword>
<keyword evidence="3" id="KW-1185">Reference proteome</keyword>
<keyword evidence="1" id="KW-0472">Membrane</keyword>
<dbReference type="Proteomes" id="UP001220064">
    <property type="component" value="Chromosome"/>
</dbReference>
<accession>A0ABY7U7I8</accession>
<organism evidence="2 3">
    <name type="scientific">Corynebacterium massiliense DSM 45435</name>
    <dbReference type="NCBI Taxonomy" id="1121364"/>
    <lineage>
        <taxon>Bacteria</taxon>
        <taxon>Bacillati</taxon>
        <taxon>Actinomycetota</taxon>
        <taxon>Actinomycetes</taxon>
        <taxon>Mycobacteriales</taxon>
        <taxon>Corynebacteriaceae</taxon>
        <taxon>Corynebacterium</taxon>
    </lineage>
</organism>
<proteinExistence type="predicted"/>
<protein>
    <submittedName>
        <fullName evidence="2">Uncharacterized protein</fullName>
    </submittedName>
</protein>
<dbReference type="RefSeq" id="WP_022862016.1">
    <property type="nucleotide sequence ID" value="NZ_ATVG01000001.1"/>
</dbReference>
<evidence type="ECO:0000256" key="1">
    <source>
        <dbReference type="SAM" id="Phobius"/>
    </source>
</evidence>
<sequence>MSIGLPEIGVLAAVAGMLLLKVAVVAAVIAAVWFIVKKARQS</sequence>
<evidence type="ECO:0000313" key="3">
    <source>
        <dbReference type="Proteomes" id="UP001220064"/>
    </source>
</evidence>
<name>A0ABY7U7I8_9CORY</name>
<evidence type="ECO:0000313" key="2">
    <source>
        <dbReference type="EMBL" id="WCZ32544.1"/>
    </source>
</evidence>
<dbReference type="EMBL" id="CP063189">
    <property type="protein sequence ID" value="WCZ32544.1"/>
    <property type="molecule type" value="Genomic_DNA"/>
</dbReference>
<keyword evidence="1" id="KW-1133">Transmembrane helix</keyword>